<organism evidence="3 4">
    <name type="scientific">Extremus antarcticus</name>
    <dbReference type="NCBI Taxonomy" id="702011"/>
    <lineage>
        <taxon>Eukaryota</taxon>
        <taxon>Fungi</taxon>
        <taxon>Dikarya</taxon>
        <taxon>Ascomycota</taxon>
        <taxon>Pezizomycotina</taxon>
        <taxon>Dothideomycetes</taxon>
        <taxon>Dothideomycetidae</taxon>
        <taxon>Mycosphaerellales</taxon>
        <taxon>Extremaceae</taxon>
        <taxon>Extremus</taxon>
    </lineage>
</organism>
<gene>
    <name evidence="3" type="ORF">LTR09_010214</name>
</gene>
<keyword evidence="2" id="KW-0472">Membrane</keyword>
<feature type="region of interest" description="Disordered" evidence="1">
    <location>
        <begin position="65"/>
        <end position="93"/>
    </location>
</feature>
<keyword evidence="2" id="KW-1133">Transmembrane helix</keyword>
<name>A0AAJ0G8S7_9PEZI</name>
<dbReference type="AlphaFoldDB" id="A0AAJ0G8S7"/>
<feature type="transmembrane region" description="Helical" evidence="2">
    <location>
        <begin position="6"/>
        <end position="26"/>
    </location>
</feature>
<evidence type="ECO:0000256" key="2">
    <source>
        <dbReference type="SAM" id="Phobius"/>
    </source>
</evidence>
<accession>A0AAJ0G8S7</accession>
<dbReference type="Proteomes" id="UP001271007">
    <property type="component" value="Unassembled WGS sequence"/>
</dbReference>
<keyword evidence="4" id="KW-1185">Reference proteome</keyword>
<evidence type="ECO:0000313" key="3">
    <source>
        <dbReference type="EMBL" id="KAK3048383.1"/>
    </source>
</evidence>
<dbReference type="EMBL" id="JAWDJX010000049">
    <property type="protein sequence ID" value="KAK3048383.1"/>
    <property type="molecule type" value="Genomic_DNA"/>
</dbReference>
<evidence type="ECO:0000313" key="4">
    <source>
        <dbReference type="Proteomes" id="UP001271007"/>
    </source>
</evidence>
<evidence type="ECO:0000256" key="1">
    <source>
        <dbReference type="SAM" id="MobiDB-lite"/>
    </source>
</evidence>
<sequence length="93" mass="10066">MSSSTLLRAVMALTGVNVAISGAVYYNTNSKLERNLEESEARSDEIEGTLRGHIGLIEESLERLEGKGGGWGNGMGSKTEEMYQSRGKDGKKK</sequence>
<reference evidence="3" key="1">
    <citation type="submission" date="2023-04" db="EMBL/GenBank/DDBJ databases">
        <title>Black Yeasts Isolated from many extreme environments.</title>
        <authorList>
            <person name="Coleine C."/>
            <person name="Stajich J.E."/>
            <person name="Selbmann L."/>
        </authorList>
    </citation>
    <scope>NUCLEOTIDE SEQUENCE</scope>
    <source>
        <strain evidence="3">CCFEE 5312</strain>
    </source>
</reference>
<comment type="caution">
    <text evidence="3">The sequence shown here is derived from an EMBL/GenBank/DDBJ whole genome shotgun (WGS) entry which is preliminary data.</text>
</comment>
<feature type="compositionally biased region" description="Basic and acidic residues" evidence="1">
    <location>
        <begin position="78"/>
        <end position="93"/>
    </location>
</feature>
<protein>
    <submittedName>
        <fullName evidence="3">Uncharacterized protein</fullName>
    </submittedName>
</protein>
<keyword evidence="2" id="KW-0812">Transmembrane</keyword>
<proteinExistence type="predicted"/>